<protein>
    <recommendedName>
        <fullName evidence="6">FMN dependent NADH:quinone oxidoreductase</fullName>
        <ecNumber evidence="6">1.6.5.-</ecNumber>
    </recommendedName>
    <alternativeName>
        <fullName evidence="6">Azo-dye reductase</fullName>
    </alternativeName>
    <alternativeName>
        <fullName evidence="6">FMN-dependent NADH-azo compound oxidoreductase</fullName>
    </alternativeName>
    <alternativeName>
        <fullName evidence="6">FMN-dependent NADH-azoreductase</fullName>
        <ecNumber evidence="6">1.7.1.17</ecNumber>
    </alternativeName>
</protein>
<dbReference type="STRING" id="1127673.GLIP_3147"/>
<comment type="function">
    <text evidence="6">Also exhibits azoreductase activity. Catalyzes the reductive cleavage of the azo bond in aromatic azo compounds to the corresponding amines.</text>
</comment>
<organism evidence="8 9">
    <name type="scientific">Aliiglaciecola lipolytica E3</name>
    <dbReference type="NCBI Taxonomy" id="1127673"/>
    <lineage>
        <taxon>Bacteria</taxon>
        <taxon>Pseudomonadati</taxon>
        <taxon>Pseudomonadota</taxon>
        <taxon>Gammaproteobacteria</taxon>
        <taxon>Alteromonadales</taxon>
        <taxon>Alteromonadaceae</taxon>
        <taxon>Aliiglaciecola</taxon>
    </lineage>
</organism>
<dbReference type="PANTHER" id="PTHR43741:SF4">
    <property type="entry name" value="FMN-DEPENDENT NADH:QUINONE OXIDOREDUCTASE"/>
    <property type="match status" value="1"/>
</dbReference>
<dbReference type="AlphaFoldDB" id="K6YGL3"/>
<gene>
    <name evidence="8" type="primary">azoR1</name>
    <name evidence="6" type="synonym">azoR</name>
    <name evidence="8" type="ORF">GLIP_3147</name>
</gene>
<comment type="subunit">
    <text evidence="6">Homodimer.</text>
</comment>
<feature type="binding site" evidence="6">
    <location>
        <begin position="16"/>
        <end position="18"/>
    </location>
    <ligand>
        <name>FMN</name>
        <dbReference type="ChEBI" id="CHEBI:58210"/>
    </ligand>
</feature>
<dbReference type="InterPro" id="IPR029039">
    <property type="entry name" value="Flavoprotein-like_sf"/>
</dbReference>
<comment type="similarity">
    <text evidence="6">Belongs to the azoreductase type 1 family.</text>
</comment>
<comment type="catalytic activity">
    <reaction evidence="5">
        <text>N,N-dimethyl-1,4-phenylenediamine + anthranilate + 2 NAD(+) = 2-(4-dimethylaminophenyl)diazenylbenzoate + 2 NADH + 2 H(+)</text>
        <dbReference type="Rhea" id="RHEA:55872"/>
        <dbReference type="ChEBI" id="CHEBI:15378"/>
        <dbReference type="ChEBI" id="CHEBI:15783"/>
        <dbReference type="ChEBI" id="CHEBI:16567"/>
        <dbReference type="ChEBI" id="CHEBI:57540"/>
        <dbReference type="ChEBI" id="CHEBI:57945"/>
        <dbReference type="ChEBI" id="CHEBI:71579"/>
        <dbReference type="EC" id="1.7.1.17"/>
    </reaction>
    <physiologicalReaction direction="right-to-left" evidence="5">
        <dbReference type="Rhea" id="RHEA:55874"/>
    </physiologicalReaction>
</comment>
<evidence type="ECO:0000259" key="7">
    <source>
        <dbReference type="Pfam" id="PF02525"/>
    </source>
</evidence>
<evidence type="ECO:0000256" key="6">
    <source>
        <dbReference type="HAMAP-Rule" id="MF_01216"/>
    </source>
</evidence>
<keyword evidence="9" id="KW-1185">Reference proteome</keyword>
<comment type="catalytic activity">
    <reaction evidence="6">
        <text>2 a quinone + NADH + H(+) = 2 a 1,4-benzosemiquinone + NAD(+)</text>
        <dbReference type="Rhea" id="RHEA:65952"/>
        <dbReference type="ChEBI" id="CHEBI:15378"/>
        <dbReference type="ChEBI" id="CHEBI:57540"/>
        <dbReference type="ChEBI" id="CHEBI:57945"/>
        <dbReference type="ChEBI" id="CHEBI:132124"/>
        <dbReference type="ChEBI" id="CHEBI:134225"/>
    </reaction>
</comment>
<name>K6YGL3_9ALTE</name>
<comment type="caution">
    <text evidence="6">Lacks conserved residue(s) required for the propagation of feature annotation.</text>
</comment>
<dbReference type="GO" id="GO:0016655">
    <property type="term" value="F:oxidoreductase activity, acting on NAD(P)H, quinone or similar compound as acceptor"/>
    <property type="evidence" value="ECO:0007669"/>
    <property type="project" value="InterPro"/>
</dbReference>
<dbReference type="SUPFAM" id="SSF52218">
    <property type="entry name" value="Flavoproteins"/>
    <property type="match status" value="1"/>
</dbReference>
<keyword evidence="1 6" id="KW-0285">Flavoprotein</keyword>
<dbReference type="eggNOG" id="COG1182">
    <property type="taxonomic scope" value="Bacteria"/>
</dbReference>
<dbReference type="InterPro" id="IPR023048">
    <property type="entry name" value="NADH:quinone_OxRdtase_FMN_depd"/>
</dbReference>
<dbReference type="EMBL" id="BAEN01000059">
    <property type="protein sequence ID" value="GAC15768.1"/>
    <property type="molecule type" value="Genomic_DNA"/>
</dbReference>
<keyword evidence="3 6" id="KW-0560">Oxidoreductase</keyword>
<comment type="function">
    <text evidence="6">Quinone reductase that provides resistance to thiol-specific stress caused by electrophilic quinones.</text>
</comment>
<dbReference type="PANTHER" id="PTHR43741">
    <property type="entry name" value="FMN-DEPENDENT NADH-AZOREDUCTASE 1"/>
    <property type="match status" value="1"/>
</dbReference>
<dbReference type="RefSeq" id="WP_008845573.1">
    <property type="nucleotide sequence ID" value="NZ_BAEN01000059.1"/>
</dbReference>
<feature type="binding site" evidence="6">
    <location>
        <position position="10"/>
    </location>
    <ligand>
        <name>FMN</name>
        <dbReference type="ChEBI" id="CHEBI:58210"/>
    </ligand>
</feature>
<evidence type="ECO:0000313" key="8">
    <source>
        <dbReference type="EMBL" id="GAC15768.1"/>
    </source>
</evidence>
<dbReference type="Gene3D" id="3.40.50.360">
    <property type="match status" value="1"/>
</dbReference>
<dbReference type="EC" id="1.7.1.17" evidence="6"/>
<accession>K6YGL3</accession>
<dbReference type="GO" id="GO:0009055">
    <property type="term" value="F:electron transfer activity"/>
    <property type="evidence" value="ECO:0007669"/>
    <property type="project" value="UniProtKB-UniRule"/>
</dbReference>
<feature type="domain" description="Flavodoxin-like fold" evidence="7">
    <location>
        <begin position="3"/>
        <end position="191"/>
    </location>
</feature>
<dbReference type="HAMAP" id="MF_01216">
    <property type="entry name" value="Azoreductase_type1"/>
    <property type="match status" value="1"/>
</dbReference>
<dbReference type="InterPro" id="IPR003680">
    <property type="entry name" value="Flavodoxin_fold"/>
</dbReference>
<evidence type="ECO:0000256" key="1">
    <source>
        <dbReference type="ARBA" id="ARBA00022630"/>
    </source>
</evidence>
<keyword evidence="4 6" id="KW-0520">NAD</keyword>
<dbReference type="Proteomes" id="UP000006334">
    <property type="component" value="Unassembled WGS sequence"/>
</dbReference>
<dbReference type="OrthoDB" id="9787136at2"/>
<proteinExistence type="inferred from homology"/>
<reference evidence="8 9" key="1">
    <citation type="journal article" date="2017" name="Antonie Van Leeuwenhoek">
        <title>Rhizobium rhizosphaerae sp. nov., a novel species isolated from rice rhizosphere.</title>
        <authorList>
            <person name="Zhao J.J."/>
            <person name="Zhang J."/>
            <person name="Zhang R.J."/>
            <person name="Zhang C.W."/>
            <person name="Yin H.Q."/>
            <person name="Zhang X.X."/>
        </authorList>
    </citation>
    <scope>NUCLEOTIDE SEQUENCE [LARGE SCALE GENOMIC DNA]</scope>
    <source>
        <strain evidence="8 9">E3</strain>
    </source>
</reference>
<keyword evidence="2 6" id="KW-0288">FMN</keyword>
<comment type="caution">
    <text evidence="8">The sequence shown here is derived from an EMBL/GenBank/DDBJ whole genome shotgun (WGS) entry which is preliminary data.</text>
</comment>
<evidence type="ECO:0000256" key="2">
    <source>
        <dbReference type="ARBA" id="ARBA00022643"/>
    </source>
</evidence>
<dbReference type="EC" id="1.6.5.-" evidence="6"/>
<feature type="binding site" evidence="6">
    <location>
        <begin position="138"/>
        <end position="141"/>
    </location>
    <ligand>
        <name>FMN</name>
        <dbReference type="ChEBI" id="CHEBI:58210"/>
    </ligand>
</feature>
<sequence length="193" mass="21314">MKQLLRIDASMRKTGSVSRQLADRLITKLADKNNYEIKLRDLTESIPFVNESWINANFTDPAERSSEQRAILSYSDALVAELKSAEALVIATPIYNFGVPAALKAWIDMIARARETFQYTENGPVGLLEVKKAYVIVTSGGTQLGSEIDFVSSWLHHILGFVGIKDVQIIDGSGLMIDQEAALNRADEKIEAA</sequence>
<dbReference type="GO" id="GO:0016652">
    <property type="term" value="F:oxidoreductase activity, acting on NAD(P)H as acceptor"/>
    <property type="evidence" value="ECO:0007669"/>
    <property type="project" value="UniProtKB-UniRule"/>
</dbReference>
<dbReference type="Pfam" id="PF02525">
    <property type="entry name" value="Flavodoxin_2"/>
    <property type="match status" value="1"/>
</dbReference>
<dbReference type="InterPro" id="IPR050104">
    <property type="entry name" value="FMN-dep_NADH:Q_OxRdtase_AzoR1"/>
</dbReference>
<evidence type="ECO:0000313" key="9">
    <source>
        <dbReference type="Proteomes" id="UP000006334"/>
    </source>
</evidence>
<evidence type="ECO:0000256" key="3">
    <source>
        <dbReference type="ARBA" id="ARBA00023002"/>
    </source>
</evidence>
<evidence type="ECO:0000256" key="4">
    <source>
        <dbReference type="ARBA" id="ARBA00023027"/>
    </source>
</evidence>
<evidence type="ECO:0000256" key="5">
    <source>
        <dbReference type="ARBA" id="ARBA00048542"/>
    </source>
</evidence>
<comment type="cofactor">
    <cofactor evidence="6">
        <name>FMN</name>
        <dbReference type="ChEBI" id="CHEBI:58210"/>
    </cofactor>
    <text evidence="6">Binds 1 FMN per subunit.</text>
</comment>
<dbReference type="GO" id="GO:0010181">
    <property type="term" value="F:FMN binding"/>
    <property type="evidence" value="ECO:0007669"/>
    <property type="project" value="UniProtKB-UniRule"/>
</dbReference>